<reference evidence="1 2" key="2">
    <citation type="journal article" date="2022" name="Mol. Ecol. Resour.">
        <title>The genomes of chicory, endive, great burdock and yacon provide insights into Asteraceae paleo-polyploidization history and plant inulin production.</title>
        <authorList>
            <person name="Fan W."/>
            <person name="Wang S."/>
            <person name="Wang H."/>
            <person name="Wang A."/>
            <person name="Jiang F."/>
            <person name="Liu H."/>
            <person name="Zhao H."/>
            <person name="Xu D."/>
            <person name="Zhang Y."/>
        </authorList>
    </citation>
    <scope>NUCLEOTIDE SEQUENCE [LARGE SCALE GENOMIC DNA]</scope>
    <source>
        <strain evidence="2">cv. Yunnan</strain>
        <tissue evidence="1">Leaves</tissue>
    </source>
</reference>
<keyword evidence="2" id="KW-1185">Reference proteome</keyword>
<accession>A0ACB8YR15</accession>
<organism evidence="1 2">
    <name type="scientific">Smallanthus sonchifolius</name>
    <dbReference type="NCBI Taxonomy" id="185202"/>
    <lineage>
        <taxon>Eukaryota</taxon>
        <taxon>Viridiplantae</taxon>
        <taxon>Streptophyta</taxon>
        <taxon>Embryophyta</taxon>
        <taxon>Tracheophyta</taxon>
        <taxon>Spermatophyta</taxon>
        <taxon>Magnoliopsida</taxon>
        <taxon>eudicotyledons</taxon>
        <taxon>Gunneridae</taxon>
        <taxon>Pentapetalae</taxon>
        <taxon>asterids</taxon>
        <taxon>campanulids</taxon>
        <taxon>Asterales</taxon>
        <taxon>Asteraceae</taxon>
        <taxon>Asteroideae</taxon>
        <taxon>Heliantheae alliance</taxon>
        <taxon>Millerieae</taxon>
        <taxon>Smallanthus</taxon>
    </lineage>
</organism>
<gene>
    <name evidence="1" type="ORF">L1987_81487</name>
</gene>
<protein>
    <submittedName>
        <fullName evidence="1">Uncharacterized protein</fullName>
    </submittedName>
</protein>
<name>A0ACB8YR15_9ASTR</name>
<sequence length="82" mass="8965">MNDDIRELSRIAAEQRREFMAAGAVESDLELAYRLQLEEGMAASLAFQPSSSNSSLQSPQPPPPISINDGVNLADIQTLEFD</sequence>
<reference evidence="2" key="1">
    <citation type="journal article" date="2022" name="Mol. Ecol. Resour.">
        <title>The genomes of chicory, endive, great burdock and yacon provide insights into Asteraceae palaeo-polyploidization history and plant inulin production.</title>
        <authorList>
            <person name="Fan W."/>
            <person name="Wang S."/>
            <person name="Wang H."/>
            <person name="Wang A."/>
            <person name="Jiang F."/>
            <person name="Liu H."/>
            <person name="Zhao H."/>
            <person name="Xu D."/>
            <person name="Zhang Y."/>
        </authorList>
    </citation>
    <scope>NUCLEOTIDE SEQUENCE [LARGE SCALE GENOMIC DNA]</scope>
    <source>
        <strain evidence="2">cv. Yunnan</strain>
    </source>
</reference>
<evidence type="ECO:0000313" key="2">
    <source>
        <dbReference type="Proteomes" id="UP001056120"/>
    </source>
</evidence>
<proteinExistence type="predicted"/>
<dbReference type="Proteomes" id="UP001056120">
    <property type="component" value="Linkage Group LG27"/>
</dbReference>
<dbReference type="EMBL" id="CM042044">
    <property type="protein sequence ID" value="KAI3687784.1"/>
    <property type="molecule type" value="Genomic_DNA"/>
</dbReference>
<evidence type="ECO:0000313" key="1">
    <source>
        <dbReference type="EMBL" id="KAI3687784.1"/>
    </source>
</evidence>
<comment type="caution">
    <text evidence="1">The sequence shown here is derived from an EMBL/GenBank/DDBJ whole genome shotgun (WGS) entry which is preliminary data.</text>
</comment>